<sequence length="198" mass="22471">PEIPFSLDKFIKDVKEVYHKIGGVFIVVSEGLRDERGNYVCVRKDRVSTDGFGHPELEGISDYLKKVIESRFKLKTRTIKPDICQQSAVHFASRVDMEEAYLVGKEAVKLALEGKSGYMITIKRGKGKVYEPRISAARLSLVANMEKRVPLGWITKKGNFVSKEFIEYVRPLIQGEVDVPEGNGLPYYPRLEKSKIFS</sequence>
<gene>
    <name evidence="1" type="ORF">S01H1_74922</name>
</gene>
<dbReference type="Gene3D" id="3.40.50.460">
    <property type="entry name" value="Phosphofructokinase domain"/>
    <property type="match status" value="1"/>
</dbReference>
<dbReference type="GO" id="GO:0003872">
    <property type="term" value="F:6-phosphofructokinase activity"/>
    <property type="evidence" value="ECO:0007669"/>
    <property type="project" value="InterPro"/>
</dbReference>
<proteinExistence type="predicted"/>
<dbReference type="AlphaFoldDB" id="X0YER7"/>
<dbReference type="Gene3D" id="3.40.50.450">
    <property type="match status" value="1"/>
</dbReference>
<dbReference type="EMBL" id="BARS01050154">
    <property type="protein sequence ID" value="GAG45732.1"/>
    <property type="molecule type" value="Genomic_DNA"/>
</dbReference>
<accession>X0YER7</accession>
<dbReference type="SUPFAM" id="SSF53784">
    <property type="entry name" value="Phosphofructokinase"/>
    <property type="match status" value="1"/>
</dbReference>
<protein>
    <recommendedName>
        <fullName evidence="2">Phosphofructokinase domain-containing protein</fullName>
    </recommendedName>
</protein>
<organism evidence="1">
    <name type="scientific">marine sediment metagenome</name>
    <dbReference type="NCBI Taxonomy" id="412755"/>
    <lineage>
        <taxon>unclassified sequences</taxon>
        <taxon>metagenomes</taxon>
        <taxon>ecological metagenomes</taxon>
    </lineage>
</organism>
<feature type="non-terminal residue" evidence="1">
    <location>
        <position position="1"/>
    </location>
</feature>
<comment type="caution">
    <text evidence="1">The sequence shown here is derived from an EMBL/GenBank/DDBJ whole genome shotgun (WGS) entry which is preliminary data.</text>
</comment>
<evidence type="ECO:0008006" key="2">
    <source>
        <dbReference type="Google" id="ProtNLM"/>
    </source>
</evidence>
<reference evidence="1" key="1">
    <citation type="journal article" date="2014" name="Front. Microbiol.">
        <title>High frequency of phylogenetically diverse reductive dehalogenase-homologous genes in deep subseafloor sedimentary metagenomes.</title>
        <authorList>
            <person name="Kawai M."/>
            <person name="Futagami T."/>
            <person name="Toyoda A."/>
            <person name="Takaki Y."/>
            <person name="Nishi S."/>
            <person name="Hori S."/>
            <person name="Arai W."/>
            <person name="Tsubouchi T."/>
            <person name="Morono Y."/>
            <person name="Uchiyama I."/>
            <person name="Ito T."/>
            <person name="Fujiyama A."/>
            <person name="Inagaki F."/>
            <person name="Takami H."/>
        </authorList>
    </citation>
    <scope>NUCLEOTIDE SEQUENCE</scope>
    <source>
        <strain evidence="1">Expedition CK06-06</strain>
    </source>
</reference>
<dbReference type="InterPro" id="IPR035966">
    <property type="entry name" value="PKF_sf"/>
</dbReference>
<evidence type="ECO:0000313" key="1">
    <source>
        <dbReference type="EMBL" id="GAG45732.1"/>
    </source>
</evidence>
<name>X0YER7_9ZZZZ</name>